<feature type="region of interest" description="Disordered" evidence="1">
    <location>
        <begin position="740"/>
        <end position="762"/>
    </location>
</feature>
<feature type="compositionally biased region" description="Basic residues" evidence="1">
    <location>
        <begin position="38"/>
        <end position="48"/>
    </location>
</feature>
<feature type="region of interest" description="Disordered" evidence="1">
    <location>
        <begin position="1"/>
        <end position="66"/>
    </location>
</feature>
<keyword evidence="2" id="KW-0472">Membrane</keyword>
<feature type="compositionally biased region" description="Low complexity" evidence="1">
    <location>
        <begin position="394"/>
        <end position="409"/>
    </location>
</feature>
<feature type="region of interest" description="Disordered" evidence="1">
    <location>
        <begin position="564"/>
        <end position="630"/>
    </location>
</feature>
<feature type="region of interest" description="Disordered" evidence="1">
    <location>
        <begin position="368"/>
        <end position="430"/>
    </location>
</feature>
<evidence type="ECO:0000313" key="4">
    <source>
        <dbReference type="Proteomes" id="UP000815677"/>
    </source>
</evidence>
<feature type="compositionally biased region" description="Low complexity" evidence="1">
    <location>
        <begin position="19"/>
        <end position="37"/>
    </location>
</feature>
<reference evidence="3" key="1">
    <citation type="submission" date="2014-09" db="EMBL/GenBank/DDBJ databases">
        <title>Genome sequence of the luminous mushroom Mycena chlorophos for searching fungal bioluminescence genes.</title>
        <authorList>
            <person name="Tanaka Y."/>
            <person name="Kasuga D."/>
            <person name="Oba Y."/>
            <person name="Hase S."/>
            <person name="Sato K."/>
            <person name="Oba Y."/>
            <person name="Sakakibara Y."/>
        </authorList>
    </citation>
    <scope>NUCLEOTIDE SEQUENCE</scope>
</reference>
<dbReference type="Proteomes" id="UP000815677">
    <property type="component" value="Unassembled WGS sequence"/>
</dbReference>
<evidence type="ECO:0000256" key="1">
    <source>
        <dbReference type="SAM" id="MobiDB-lite"/>
    </source>
</evidence>
<evidence type="ECO:0000313" key="3">
    <source>
        <dbReference type="EMBL" id="GAT44552.1"/>
    </source>
</evidence>
<keyword evidence="2" id="KW-0812">Transmembrane</keyword>
<accession>A0ABQ0L059</accession>
<gene>
    <name evidence="3" type="ORF">MCHLO_02167</name>
</gene>
<dbReference type="EMBL" id="DF839829">
    <property type="protein sequence ID" value="GAT44552.1"/>
    <property type="molecule type" value="Genomic_DNA"/>
</dbReference>
<feature type="transmembrane region" description="Helical" evidence="2">
    <location>
        <begin position="937"/>
        <end position="958"/>
    </location>
</feature>
<name>A0ABQ0L059_MYCCL</name>
<feature type="compositionally biased region" description="Low complexity" evidence="1">
    <location>
        <begin position="368"/>
        <end position="386"/>
    </location>
</feature>
<sequence>MTPPPMQSDEDDFLETKTKTSPQSPSSAVPTTSAAPTHVRKLTKKRRAAIANGEPLGPDRKNGENNFKGVRKEIMDAHLSKYPRNGTRHPHTHRSELNAAFDARVPWRLAWNEEPPSDAEQLAYPMRPAEAGEEGLKAERLKFNYNKLRNFYDRQGASTGGTKAIFKRLAQQLVVPNVKPPHRRADYQHYARMPDYRERVQKEFDKKHPNPSVLGKGRLNAFMEVARELLQKEDVEVQKLVAADLDAEHTKALGVYKARMSAKGTATSDLTEEDRDHVRGRFDEAVVPMLDELGAISGYNLALHAARIGQKDGKPKMDMRSLYSGLGPGAATYMNFKVGDPQRSSQMAQNWGRHVYSIYDKENGLQTRTEPLSTTTPEPLFPESTTIPSRARPSRQATRSQTTSTRGAGPSRQGAARDEDEDDDEEDTAHVPAEARRRAILGAVELQHLPGNCRNPVLIGWSQLEDVLMALRGVDPNLLELSKHISFPRHQPIIGVEHDDDPPAICLAKYLNEVGPLVRAWICSPDLDVHARRAFVNRTRTMNAEQLAEEETKLEDATSWKALKRKAKGAGEGKGRKKRRVVDSSEDEDAADKRGGPIKKAKKTHQKSMPQKEVVAGARPRPRPKPKKIAPVVKPPMQVENTQAVDDPTLMLEDAADIDLQPEHETLEAWVRHNPNLVDEAALLEAKLEEMNDEPDDDVLGFVMDSINQGEQGEWDEVVDMGMAEKVDELDDSKGMADEMKADEMKSEPDEDEDASARPKRAAKARAATEVSQLYEKYPAHAPTQKKTAVTAKTMEPTGIPRTHDGLLEQGFVTEYKHVKNVEWATEGKTWLLGLEGGGPQWESLIKKWYEFEESFDFREPDCTRPTFIWPTEKRPAAVGIWISVARPLRLIPCIKKLETAEEIDEFGTSVRAWWKAVNPKWRRKDKFVKTGQHKDWFSVFWPGPNGFFAILACLWWWGTKMDGAPKDTGRWLRLVQDVEWVIRQMMRNVVARMEIE</sequence>
<feature type="compositionally biased region" description="Basic residues" evidence="1">
    <location>
        <begin position="596"/>
        <end position="606"/>
    </location>
</feature>
<evidence type="ECO:0000256" key="2">
    <source>
        <dbReference type="SAM" id="Phobius"/>
    </source>
</evidence>
<keyword evidence="4" id="KW-1185">Reference proteome</keyword>
<organism evidence="3 4">
    <name type="scientific">Mycena chlorophos</name>
    <name type="common">Agaric fungus</name>
    <name type="synonym">Agaricus chlorophos</name>
    <dbReference type="NCBI Taxonomy" id="658473"/>
    <lineage>
        <taxon>Eukaryota</taxon>
        <taxon>Fungi</taxon>
        <taxon>Dikarya</taxon>
        <taxon>Basidiomycota</taxon>
        <taxon>Agaricomycotina</taxon>
        <taxon>Agaricomycetes</taxon>
        <taxon>Agaricomycetidae</taxon>
        <taxon>Agaricales</taxon>
        <taxon>Marasmiineae</taxon>
        <taxon>Mycenaceae</taxon>
        <taxon>Mycena</taxon>
    </lineage>
</organism>
<keyword evidence="2" id="KW-1133">Transmembrane helix</keyword>
<feature type="compositionally biased region" description="Acidic residues" evidence="1">
    <location>
        <begin position="418"/>
        <end position="427"/>
    </location>
</feature>
<protein>
    <submittedName>
        <fullName evidence="3">Uncharacterized protein</fullName>
    </submittedName>
</protein>
<proteinExistence type="predicted"/>